<accession>C4IYT0</accession>
<proteinExistence type="evidence at transcript level"/>
<sequence length="11" mass="1209">MPTHILLGTLI</sequence>
<name>C4IYT0_MAIZE</name>
<reference evidence="1" key="2">
    <citation type="submission" date="2012-06" db="EMBL/GenBank/DDBJ databases">
        <authorList>
            <person name="Yu Y."/>
            <person name="Currie J."/>
            <person name="Lomeli R."/>
            <person name="Angelova A."/>
            <person name="Collura K."/>
            <person name="Wissotski M."/>
            <person name="Campos D."/>
            <person name="Kudrna D."/>
            <person name="Golser W."/>
            <person name="Ashely E."/>
            <person name="Descour A."/>
            <person name="Fernandes J."/>
            <person name="Soderlund C."/>
            <person name="Walbot V."/>
        </authorList>
    </citation>
    <scope>NUCLEOTIDE SEQUENCE</scope>
    <source>
        <strain evidence="1">B73</strain>
    </source>
</reference>
<protein>
    <submittedName>
        <fullName evidence="1">Uncharacterized protein</fullName>
    </submittedName>
</protein>
<reference evidence="1" key="1">
    <citation type="journal article" date="2009" name="PLoS Genet.">
        <title>Sequencing, mapping, and analysis of 27,455 maize full-length cDNAs.</title>
        <authorList>
            <person name="Soderlund C."/>
            <person name="Descour A."/>
            <person name="Kudrna D."/>
            <person name="Bomhoff M."/>
            <person name="Boyd L."/>
            <person name="Currie J."/>
            <person name="Angelova A."/>
            <person name="Collura K."/>
            <person name="Wissotski M."/>
            <person name="Ashley E."/>
            <person name="Morrow D."/>
            <person name="Fernandes J."/>
            <person name="Walbot V."/>
            <person name="Yu Y."/>
        </authorList>
    </citation>
    <scope>NUCLEOTIDE SEQUENCE</scope>
    <source>
        <strain evidence="1">B73</strain>
    </source>
</reference>
<organism evidence="1">
    <name type="scientific">Zea mays</name>
    <name type="common">Maize</name>
    <dbReference type="NCBI Taxonomy" id="4577"/>
    <lineage>
        <taxon>Eukaryota</taxon>
        <taxon>Viridiplantae</taxon>
        <taxon>Streptophyta</taxon>
        <taxon>Embryophyta</taxon>
        <taxon>Tracheophyta</taxon>
        <taxon>Spermatophyta</taxon>
        <taxon>Magnoliopsida</taxon>
        <taxon>Liliopsida</taxon>
        <taxon>Poales</taxon>
        <taxon>Poaceae</taxon>
        <taxon>PACMAD clade</taxon>
        <taxon>Panicoideae</taxon>
        <taxon>Andropogonodae</taxon>
        <taxon>Andropogoneae</taxon>
        <taxon>Tripsacinae</taxon>
        <taxon>Zea</taxon>
    </lineage>
</organism>
<dbReference type="EMBL" id="BT083727">
    <property type="protein sequence ID" value="ACR34080.1"/>
    <property type="molecule type" value="mRNA"/>
</dbReference>
<evidence type="ECO:0000313" key="1">
    <source>
        <dbReference type="EMBL" id="ACR34080.1"/>
    </source>
</evidence>